<accession>A0ABV8QC19</accession>
<evidence type="ECO:0000313" key="6">
    <source>
        <dbReference type="Proteomes" id="UP001595798"/>
    </source>
</evidence>
<evidence type="ECO:0000256" key="1">
    <source>
        <dbReference type="SAM" id="Coils"/>
    </source>
</evidence>
<name>A0ABV8QC19_9GAMM</name>
<proteinExistence type="predicted"/>
<evidence type="ECO:0000256" key="2">
    <source>
        <dbReference type="SAM" id="MobiDB-lite"/>
    </source>
</evidence>
<keyword evidence="1" id="KW-0175">Coiled coil</keyword>
<gene>
    <name evidence="5" type="ORF">ACFOZ5_02495</name>
</gene>
<dbReference type="Proteomes" id="UP001595798">
    <property type="component" value="Unassembled WGS sequence"/>
</dbReference>
<comment type="caution">
    <text evidence="5">The sequence shown here is derived from an EMBL/GenBank/DDBJ whole genome shotgun (WGS) entry which is preliminary data.</text>
</comment>
<evidence type="ECO:0000313" key="5">
    <source>
        <dbReference type="EMBL" id="MFC4257896.1"/>
    </source>
</evidence>
<feature type="region of interest" description="Disordered" evidence="2">
    <location>
        <begin position="31"/>
        <end position="63"/>
    </location>
</feature>
<organism evidence="5 6">
    <name type="scientific">Marinobacter lacisalsi</name>
    <dbReference type="NCBI Taxonomy" id="475979"/>
    <lineage>
        <taxon>Bacteria</taxon>
        <taxon>Pseudomonadati</taxon>
        <taxon>Pseudomonadota</taxon>
        <taxon>Gammaproteobacteria</taxon>
        <taxon>Pseudomonadales</taxon>
        <taxon>Marinobacteraceae</taxon>
        <taxon>Marinobacter</taxon>
    </lineage>
</organism>
<evidence type="ECO:0000259" key="4">
    <source>
        <dbReference type="Pfam" id="PF13511"/>
    </source>
</evidence>
<dbReference type="Pfam" id="PF13511">
    <property type="entry name" value="DUF4124"/>
    <property type="match status" value="1"/>
</dbReference>
<protein>
    <submittedName>
        <fullName evidence="5">DUF4124 domain-containing protein</fullName>
    </submittedName>
</protein>
<feature type="signal peptide" evidence="3">
    <location>
        <begin position="1"/>
        <end position="19"/>
    </location>
</feature>
<feature type="coiled-coil region" evidence="1">
    <location>
        <begin position="66"/>
        <end position="95"/>
    </location>
</feature>
<dbReference type="InterPro" id="IPR025392">
    <property type="entry name" value="DUF4124"/>
</dbReference>
<reference evidence="6" key="1">
    <citation type="journal article" date="2019" name="Int. J. Syst. Evol. Microbiol.">
        <title>The Global Catalogue of Microorganisms (GCM) 10K type strain sequencing project: providing services to taxonomists for standard genome sequencing and annotation.</title>
        <authorList>
            <consortium name="The Broad Institute Genomics Platform"/>
            <consortium name="The Broad Institute Genome Sequencing Center for Infectious Disease"/>
            <person name="Wu L."/>
            <person name="Ma J."/>
        </authorList>
    </citation>
    <scope>NUCLEOTIDE SEQUENCE [LARGE SCALE GENOMIC DNA]</scope>
    <source>
        <strain evidence="6">CECT 7297</strain>
    </source>
</reference>
<dbReference type="EMBL" id="JBHSDI010000001">
    <property type="protein sequence ID" value="MFC4257896.1"/>
    <property type="molecule type" value="Genomic_DNA"/>
</dbReference>
<sequence>MKGLAVLLVCLLVTPMTLAGTYRWVDENGQTHFGDRPPADAASDEVNLDPTPAGSDAAARERQQRMNDFLEQSEKERAERNEAKAREEAMAEKREARCEALRGRLKYLDSVSRIYRINNEGERVYVDEEENERIRREFRARVREECNS</sequence>
<keyword evidence="6" id="KW-1185">Reference proteome</keyword>
<feature type="chain" id="PRO_5045613324" evidence="3">
    <location>
        <begin position="20"/>
        <end position="148"/>
    </location>
</feature>
<feature type="domain" description="DUF4124" evidence="4">
    <location>
        <begin position="9"/>
        <end position="61"/>
    </location>
</feature>
<dbReference type="RefSeq" id="WP_379885171.1">
    <property type="nucleotide sequence ID" value="NZ_JBHSDI010000001.1"/>
</dbReference>
<evidence type="ECO:0000256" key="3">
    <source>
        <dbReference type="SAM" id="SignalP"/>
    </source>
</evidence>
<keyword evidence="3" id="KW-0732">Signal</keyword>